<dbReference type="GO" id="GO:0006508">
    <property type="term" value="P:proteolysis"/>
    <property type="evidence" value="ECO:0007669"/>
    <property type="project" value="UniProtKB-KW"/>
</dbReference>
<dbReference type="RefSeq" id="WP_183254153.1">
    <property type="nucleotide sequence ID" value="NZ_BAAAFF010000002.1"/>
</dbReference>
<feature type="transmembrane region" description="Helical" evidence="1">
    <location>
        <begin position="7"/>
        <end position="25"/>
    </location>
</feature>
<keyword evidence="4" id="KW-1185">Reference proteome</keyword>
<proteinExistence type="predicted"/>
<keyword evidence="1" id="KW-0812">Transmembrane</keyword>
<feature type="domain" description="CAAX prenyl protease 2/Lysostaphin resistance protein A-like" evidence="2">
    <location>
        <begin position="176"/>
        <end position="279"/>
    </location>
</feature>
<dbReference type="GO" id="GO:0004175">
    <property type="term" value="F:endopeptidase activity"/>
    <property type="evidence" value="ECO:0007669"/>
    <property type="project" value="UniProtKB-ARBA"/>
</dbReference>
<feature type="transmembrane region" description="Helical" evidence="1">
    <location>
        <begin position="72"/>
        <end position="93"/>
    </location>
</feature>
<dbReference type="InterPro" id="IPR003675">
    <property type="entry name" value="Rce1/LyrA-like_dom"/>
</dbReference>
<evidence type="ECO:0000313" key="4">
    <source>
        <dbReference type="Proteomes" id="UP000566663"/>
    </source>
</evidence>
<feature type="transmembrane region" description="Helical" evidence="1">
    <location>
        <begin position="242"/>
        <end position="262"/>
    </location>
</feature>
<evidence type="ECO:0000313" key="3">
    <source>
        <dbReference type="EMBL" id="MBB5292067.1"/>
    </source>
</evidence>
<dbReference type="GO" id="GO:0080120">
    <property type="term" value="P:CAAX-box protein maturation"/>
    <property type="evidence" value="ECO:0007669"/>
    <property type="project" value="UniProtKB-ARBA"/>
</dbReference>
<dbReference type="AlphaFoldDB" id="A0A7W8HZZ7"/>
<protein>
    <submittedName>
        <fullName evidence="3">Membrane protease YdiL (CAAX protease family)</fullName>
    </submittedName>
</protein>
<comment type="caution">
    <text evidence="3">The sequence shown here is derived from an EMBL/GenBank/DDBJ whole genome shotgun (WGS) entry which is preliminary data.</text>
</comment>
<feature type="transmembrane region" description="Helical" evidence="1">
    <location>
        <begin position="205"/>
        <end position="222"/>
    </location>
</feature>
<feature type="transmembrane region" description="Helical" evidence="1">
    <location>
        <begin position="269"/>
        <end position="290"/>
    </location>
</feature>
<dbReference type="Pfam" id="PF02517">
    <property type="entry name" value="Rce1-like"/>
    <property type="match status" value="1"/>
</dbReference>
<keyword evidence="1" id="KW-1133">Transmembrane helix</keyword>
<evidence type="ECO:0000256" key="1">
    <source>
        <dbReference type="SAM" id="Phobius"/>
    </source>
</evidence>
<feature type="transmembrane region" description="Helical" evidence="1">
    <location>
        <begin position="99"/>
        <end position="125"/>
    </location>
</feature>
<dbReference type="Proteomes" id="UP000566663">
    <property type="component" value="Unassembled WGS sequence"/>
</dbReference>
<accession>A0A7W8HZZ7</accession>
<sequence>MAILTYRALSFLCFAGVVAFCLWLFLTPTGYSSLIVIVAVIASLTLCLLYWGSSGEGPLWTAAEVPAQVPRVLIVVLACLGFQLGAGAGVLSLELPINLLTLTALTLTTWVGIPAVALITGFVRWPHRTRTPSRRDLLIVSSVALLIGAAVFFLRMVPLQDTVPQRLPGGLLADTTVTFVAAAAEEVVFRVLLLTALLSATGSRLQALVLSSTFFAIVHVPLDLAGPLLALEWQVMADGIVALAPSLLMKLGVGFLLGAVWLRTGSLILISLLHFMGNFGPVLAAGYLILGA</sequence>
<evidence type="ECO:0000259" key="2">
    <source>
        <dbReference type="Pfam" id="PF02517"/>
    </source>
</evidence>
<keyword evidence="1" id="KW-0472">Membrane</keyword>
<dbReference type="EMBL" id="JACHFZ010000003">
    <property type="protein sequence ID" value="MBB5292067.1"/>
    <property type="molecule type" value="Genomic_DNA"/>
</dbReference>
<name>A0A7W8HZZ7_9CAUL</name>
<feature type="transmembrane region" description="Helical" evidence="1">
    <location>
        <begin position="137"/>
        <end position="157"/>
    </location>
</feature>
<keyword evidence="3" id="KW-0645">Protease</keyword>
<reference evidence="3 4" key="1">
    <citation type="submission" date="2020-08" db="EMBL/GenBank/DDBJ databases">
        <title>Genomic Encyclopedia of Type Strains, Phase IV (KMG-IV): sequencing the most valuable type-strain genomes for metagenomic binning, comparative biology and taxonomic classification.</title>
        <authorList>
            <person name="Goeker M."/>
        </authorList>
    </citation>
    <scope>NUCLEOTIDE SEQUENCE [LARGE SCALE GENOMIC DNA]</scope>
    <source>
        <strain evidence="3 4">DSM 25335</strain>
    </source>
</reference>
<gene>
    <name evidence="3" type="ORF">HNQ67_001587</name>
</gene>
<feature type="transmembrane region" description="Helical" evidence="1">
    <location>
        <begin position="31"/>
        <end position="51"/>
    </location>
</feature>
<keyword evidence="3" id="KW-0378">Hydrolase</keyword>
<organism evidence="3 4">
    <name type="scientific">Brevundimonas basaltis</name>
    <dbReference type="NCBI Taxonomy" id="472166"/>
    <lineage>
        <taxon>Bacteria</taxon>
        <taxon>Pseudomonadati</taxon>
        <taxon>Pseudomonadota</taxon>
        <taxon>Alphaproteobacteria</taxon>
        <taxon>Caulobacterales</taxon>
        <taxon>Caulobacteraceae</taxon>
        <taxon>Brevundimonas</taxon>
    </lineage>
</organism>
<feature type="transmembrane region" description="Helical" evidence="1">
    <location>
        <begin position="177"/>
        <end position="198"/>
    </location>
</feature>